<dbReference type="InterPro" id="IPR036291">
    <property type="entry name" value="NAD(P)-bd_dom_sf"/>
</dbReference>
<organism evidence="5 6">
    <name type="scientific">Rhizobium rhododendri</name>
    <dbReference type="NCBI Taxonomy" id="2506430"/>
    <lineage>
        <taxon>Bacteria</taxon>
        <taxon>Pseudomonadati</taxon>
        <taxon>Pseudomonadota</taxon>
        <taxon>Alphaproteobacteria</taxon>
        <taxon>Hyphomicrobiales</taxon>
        <taxon>Rhizobiaceae</taxon>
        <taxon>Rhizobium/Agrobacterium group</taxon>
        <taxon>Rhizobium</taxon>
    </lineage>
</organism>
<dbReference type="PANTHER" id="PTHR43115:SF4">
    <property type="entry name" value="DEHYDROGENASE_REDUCTASE SDR FAMILY MEMBER 11"/>
    <property type="match status" value="1"/>
</dbReference>
<feature type="domain" description="Ketoreductase" evidence="4">
    <location>
        <begin position="7"/>
        <end position="205"/>
    </location>
</feature>
<dbReference type="Proteomes" id="UP000318939">
    <property type="component" value="Plasmid pTi6.2"/>
</dbReference>
<dbReference type="InterPro" id="IPR020904">
    <property type="entry name" value="Sc_DH/Rdtase_CS"/>
</dbReference>
<evidence type="ECO:0000256" key="3">
    <source>
        <dbReference type="RuleBase" id="RU000363"/>
    </source>
</evidence>
<dbReference type="Gene3D" id="3.40.50.720">
    <property type="entry name" value="NAD(P)-binding Rossmann-like Domain"/>
    <property type="match status" value="1"/>
</dbReference>
<dbReference type="PANTHER" id="PTHR43115">
    <property type="entry name" value="DEHYDROGENASE/REDUCTASE SDR FAMILY MEMBER 11"/>
    <property type="match status" value="1"/>
</dbReference>
<keyword evidence="2" id="KW-0560">Oxidoreductase</keyword>
<gene>
    <name evidence="5" type="ORF">PR018_26245</name>
</gene>
<reference evidence="5" key="2">
    <citation type="journal article" date="2023" name="MicrobiologyOpen">
        <title>Genomics of the tumorigenes clade of the family Rhizobiaceae and description of Rhizobium rhododendri sp. nov.</title>
        <authorList>
            <person name="Kuzmanovic N."/>
            <person name="diCenzo G.C."/>
            <person name="Bunk B."/>
            <person name="Sproeer C."/>
            <person name="Fruehling A."/>
            <person name="Neumann-Schaal M."/>
            <person name="Overmann J."/>
            <person name="Smalla K."/>
        </authorList>
    </citation>
    <scope>NUCLEOTIDE SEQUENCE</scope>
    <source>
        <strain evidence="5">Rho-6.2</strain>
        <plasmid evidence="5">pTi6.2</plasmid>
    </source>
</reference>
<dbReference type="EMBL" id="CP117269">
    <property type="protein sequence ID" value="WFS26183.1"/>
    <property type="molecule type" value="Genomic_DNA"/>
</dbReference>
<geneLocation type="plasmid" evidence="5 6">
    <name>pTi6.2</name>
</geneLocation>
<accession>A0ABY8ISM5</accession>
<name>A0ABY8ISM5_9HYPH</name>
<dbReference type="RefSeq" id="WP_142832328.1">
    <property type="nucleotide sequence ID" value="NZ_CP117269.1"/>
</dbReference>
<dbReference type="SMART" id="SM00822">
    <property type="entry name" value="PKS_KR"/>
    <property type="match status" value="1"/>
</dbReference>
<dbReference type="PRINTS" id="PR00080">
    <property type="entry name" value="SDRFAMILY"/>
</dbReference>
<dbReference type="Pfam" id="PF00106">
    <property type="entry name" value="adh_short"/>
    <property type="match status" value="1"/>
</dbReference>
<evidence type="ECO:0000256" key="2">
    <source>
        <dbReference type="ARBA" id="ARBA00023002"/>
    </source>
</evidence>
<keyword evidence="5" id="KW-0614">Plasmid</keyword>
<evidence type="ECO:0000313" key="5">
    <source>
        <dbReference type="EMBL" id="WFS26183.1"/>
    </source>
</evidence>
<evidence type="ECO:0000256" key="1">
    <source>
        <dbReference type="ARBA" id="ARBA00006484"/>
    </source>
</evidence>
<dbReference type="PROSITE" id="PS00061">
    <property type="entry name" value="ADH_SHORT"/>
    <property type="match status" value="1"/>
</dbReference>
<keyword evidence="6" id="KW-1185">Reference proteome</keyword>
<evidence type="ECO:0000259" key="4">
    <source>
        <dbReference type="SMART" id="SM00822"/>
    </source>
</evidence>
<dbReference type="InterPro" id="IPR057326">
    <property type="entry name" value="KR_dom"/>
</dbReference>
<protein>
    <submittedName>
        <fullName evidence="5">SDR family oxidoreductase</fullName>
    </submittedName>
</protein>
<proteinExistence type="inferred from homology"/>
<comment type="similarity">
    <text evidence="1 3">Belongs to the short-chain dehydrogenases/reductases (SDR) family.</text>
</comment>
<sequence>MDNVTGKVIVITGASSGLGQAAARLLSAKGAKVVLGARRADRIAELAEELKSKGGQAVALATDVSRRADVQALVDEAVKTFGTIDVMINNAGVMPLSLLESLDVDAWDAMVDINLKGVMYGIAAALPHMIARKSGHFINVASTAGHRVAPTTAIYSATKHAVRALSEGLRQEMSPHNIRSTIISPGASSTELMGLVKDEGLLEHMRTAATFALPPETFAEMVLFAIGQPESVDVNEILFRPTVQQA</sequence>
<dbReference type="SUPFAM" id="SSF51735">
    <property type="entry name" value="NAD(P)-binding Rossmann-fold domains"/>
    <property type="match status" value="1"/>
</dbReference>
<evidence type="ECO:0000313" key="6">
    <source>
        <dbReference type="Proteomes" id="UP000318939"/>
    </source>
</evidence>
<dbReference type="InterPro" id="IPR002347">
    <property type="entry name" value="SDR_fam"/>
</dbReference>
<reference evidence="5" key="1">
    <citation type="journal article" date="2019" name="Phytopathology">
        <title>A Novel Group of Rhizobium tumorigenes-Like Agrobacteria Associated with Crown Gall Disease of Rhododendron and Blueberry.</title>
        <authorList>
            <person name="Kuzmanovic N."/>
            <person name="Behrens P."/>
            <person name="Idczak E."/>
            <person name="Wagner S."/>
            <person name="Gotz M."/>
            <person name="Sproer C."/>
            <person name="Bunk B."/>
            <person name="Overmann J."/>
            <person name="Smalla K."/>
        </authorList>
    </citation>
    <scope>NUCLEOTIDE SEQUENCE</scope>
    <source>
        <strain evidence="5">Rho-6.2</strain>
    </source>
</reference>
<dbReference type="PRINTS" id="PR00081">
    <property type="entry name" value="GDHRDH"/>
</dbReference>